<feature type="compositionally biased region" description="Gly residues" evidence="5">
    <location>
        <begin position="283"/>
        <end position="296"/>
    </location>
</feature>
<dbReference type="EC" id="3.4.25.2" evidence="8"/>
<organism evidence="8 9">
    <name type="scientific">Natronomicrosphaera hydrolytica</name>
    <dbReference type="NCBI Taxonomy" id="3242702"/>
    <lineage>
        <taxon>Bacteria</taxon>
        <taxon>Pseudomonadati</taxon>
        <taxon>Planctomycetota</taxon>
        <taxon>Phycisphaerae</taxon>
        <taxon>Phycisphaerales</taxon>
        <taxon>Phycisphaeraceae</taxon>
        <taxon>Natronomicrosphaera</taxon>
    </lineage>
</organism>
<dbReference type="InterPro" id="IPR050052">
    <property type="entry name" value="ATP-dep_Clp_protease_ClpX"/>
</dbReference>
<dbReference type="RefSeq" id="WP_425344041.1">
    <property type="nucleotide sequence ID" value="NZ_JBGUBD010000001.1"/>
</dbReference>
<comment type="similarity">
    <text evidence="1">Belongs to the ClpX chaperone family. HslU subfamily.</text>
</comment>
<dbReference type="NCBIfam" id="NF003544">
    <property type="entry name" value="PRK05201.1"/>
    <property type="match status" value="1"/>
</dbReference>
<keyword evidence="3" id="KW-0067">ATP-binding</keyword>
<dbReference type="NCBIfam" id="TIGR00390">
    <property type="entry name" value="hslU"/>
    <property type="match status" value="1"/>
</dbReference>
<dbReference type="Pfam" id="PF07724">
    <property type="entry name" value="AAA_2"/>
    <property type="match status" value="1"/>
</dbReference>
<feature type="compositionally biased region" description="Polar residues" evidence="5">
    <location>
        <begin position="145"/>
        <end position="160"/>
    </location>
</feature>
<feature type="domain" description="AAA+ ATPase" evidence="6">
    <location>
        <begin position="49"/>
        <end position="363"/>
    </location>
</feature>
<dbReference type="PANTHER" id="PTHR48102:SF3">
    <property type="entry name" value="ATP-DEPENDENT PROTEASE ATPASE SUBUNIT HSLU"/>
    <property type="match status" value="1"/>
</dbReference>
<evidence type="ECO:0000256" key="1">
    <source>
        <dbReference type="ARBA" id="ARBA00009771"/>
    </source>
</evidence>
<keyword evidence="2" id="KW-0547">Nucleotide-binding</keyword>
<dbReference type="EMBL" id="JBGUBD010000001">
    <property type="protein sequence ID" value="MFA9477119.1"/>
    <property type="molecule type" value="Genomic_DNA"/>
</dbReference>
<evidence type="ECO:0000256" key="5">
    <source>
        <dbReference type="SAM" id="MobiDB-lite"/>
    </source>
</evidence>
<keyword evidence="4" id="KW-0143">Chaperone</keyword>
<dbReference type="InterPro" id="IPR004491">
    <property type="entry name" value="HslU"/>
</dbReference>
<keyword evidence="8" id="KW-0645">Protease</keyword>
<reference evidence="8 9" key="1">
    <citation type="submission" date="2024-08" db="EMBL/GenBank/DDBJ databases">
        <title>Whole-genome sequencing of halo(alkali)philic microorganisms from hypersaline lakes.</title>
        <authorList>
            <person name="Sorokin D.Y."/>
            <person name="Merkel A.Y."/>
            <person name="Messina E."/>
            <person name="Yakimov M."/>
        </authorList>
    </citation>
    <scope>NUCLEOTIDE SEQUENCE [LARGE SCALE GENOMIC DNA]</scope>
    <source>
        <strain evidence="8 9">AB-hyl4</strain>
    </source>
</reference>
<feature type="region of interest" description="Disordered" evidence="5">
    <location>
        <begin position="142"/>
        <end position="173"/>
    </location>
</feature>
<sequence>MENMTPRQIVDELDRYIIGQADAKRAVAVAIRNRWRRRRLEGEIAREVYPKNIIMIGPTGVGKTEIARRLAKLASAPFIKIEASKFTEVGYHGRDVESMIRDLLEQAISMVRAEQAEKVTERATEAANDRLIDLLLPGSEPTFRSRATVSNSDGGESSSGYVPPEASQERRERIRERLREQLDAGKLDDREVEIVIQRKPNTGMMFANMGLDQMDPDMAGMLEKMMPEQSKRRKMKVTDARRVLAEEETEKLLDTEKITAEAIERTEQSGIIFLDEIDKVASGSGGGKGGGGGGGSPDVSRQGVQRDLLPIVEGSTVNTRHGMVKTDHILFVAAGAFHSAAVSDLMPELQGRFPIRVELSPLGKEEFVRILTEPGNALTRQQEALLGVEGLTVTFEDGAIEAMAELAADANASLENIGARRLMTIVEKVFEQVNFDAPDRVEAGDSQLKVTEEFVREQVASIVKDKDLSKFVL</sequence>
<dbReference type="InterPro" id="IPR027417">
    <property type="entry name" value="P-loop_NTPase"/>
</dbReference>
<accession>A0ABV4U2P8</accession>
<dbReference type="InterPro" id="IPR019489">
    <property type="entry name" value="Clp_ATPase_C"/>
</dbReference>
<keyword evidence="9" id="KW-1185">Reference proteome</keyword>
<keyword evidence="8" id="KW-0378">Hydrolase</keyword>
<dbReference type="Pfam" id="PF00004">
    <property type="entry name" value="AAA"/>
    <property type="match status" value="1"/>
</dbReference>
<gene>
    <name evidence="8" type="primary">hslU</name>
    <name evidence="8" type="ORF">ACERK3_02310</name>
</gene>
<dbReference type="InterPro" id="IPR003593">
    <property type="entry name" value="AAA+_ATPase"/>
</dbReference>
<evidence type="ECO:0000256" key="4">
    <source>
        <dbReference type="ARBA" id="ARBA00023186"/>
    </source>
</evidence>
<evidence type="ECO:0000256" key="2">
    <source>
        <dbReference type="ARBA" id="ARBA00022741"/>
    </source>
</evidence>
<comment type="caution">
    <text evidence="8">The sequence shown here is derived from an EMBL/GenBank/DDBJ whole genome shotgun (WGS) entry which is preliminary data.</text>
</comment>
<dbReference type="PANTHER" id="PTHR48102">
    <property type="entry name" value="ATP-DEPENDENT CLP PROTEASE ATP-BINDING SUBUNIT CLPX-LIKE, MITOCHONDRIAL-RELATED"/>
    <property type="match status" value="1"/>
</dbReference>
<evidence type="ECO:0000313" key="9">
    <source>
        <dbReference type="Proteomes" id="UP001575105"/>
    </source>
</evidence>
<protein>
    <submittedName>
        <fullName evidence="8">ATP-dependent protease ATPase subunit HslU</fullName>
        <ecNumber evidence="8">3.4.25.2</ecNumber>
    </submittedName>
</protein>
<dbReference type="SMART" id="SM00382">
    <property type="entry name" value="AAA"/>
    <property type="match status" value="1"/>
</dbReference>
<dbReference type="InterPro" id="IPR003959">
    <property type="entry name" value="ATPase_AAA_core"/>
</dbReference>
<dbReference type="GO" id="GO:0008233">
    <property type="term" value="F:peptidase activity"/>
    <property type="evidence" value="ECO:0007669"/>
    <property type="project" value="UniProtKB-KW"/>
</dbReference>
<dbReference type="Gene3D" id="1.10.8.10">
    <property type="entry name" value="DNA helicase RuvA subunit, C-terminal domain"/>
    <property type="match status" value="1"/>
</dbReference>
<feature type="domain" description="Clp ATPase C-terminal" evidence="7">
    <location>
        <begin position="362"/>
        <end position="454"/>
    </location>
</feature>
<evidence type="ECO:0000259" key="7">
    <source>
        <dbReference type="SMART" id="SM01086"/>
    </source>
</evidence>
<evidence type="ECO:0000313" key="8">
    <source>
        <dbReference type="EMBL" id="MFA9477119.1"/>
    </source>
</evidence>
<dbReference type="SMART" id="SM01086">
    <property type="entry name" value="ClpB_D2-small"/>
    <property type="match status" value="1"/>
</dbReference>
<dbReference type="Proteomes" id="UP001575105">
    <property type="component" value="Unassembled WGS sequence"/>
</dbReference>
<evidence type="ECO:0000256" key="3">
    <source>
        <dbReference type="ARBA" id="ARBA00022840"/>
    </source>
</evidence>
<dbReference type="GO" id="GO:0006508">
    <property type="term" value="P:proteolysis"/>
    <property type="evidence" value="ECO:0007669"/>
    <property type="project" value="UniProtKB-KW"/>
</dbReference>
<dbReference type="Gene3D" id="1.10.8.60">
    <property type="match status" value="1"/>
</dbReference>
<evidence type="ECO:0000259" key="6">
    <source>
        <dbReference type="SMART" id="SM00382"/>
    </source>
</evidence>
<proteinExistence type="inferred from homology"/>
<dbReference type="SUPFAM" id="SSF52540">
    <property type="entry name" value="P-loop containing nucleoside triphosphate hydrolases"/>
    <property type="match status" value="1"/>
</dbReference>
<dbReference type="Gene3D" id="3.40.50.300">
    <property type="entry name" value="P-loop containing nucleotide triphosphate hydrolases"/>
    <property type="match status" value="2"/>
</dbReference>
<feature type="region of interest" description="Disordered" evidence="5">
    <location>
        <begin position="283"/>
        <end position="303"/>
    </location>
</feature>
<name>A0ABV4U2P8_9BACT</name>